<accession>X1BTS3</accession>
<dbReference type="AlphaFoldDB" id="X1BTS3"/>
<comment type="caution">
    <text evidence="1">The sequence shown here is derived from an EMBL/GenBank/DDBJ whole genome shotgun (WGS) entry which is preliminary data.</text>
</comment>
<gene>
    <name evidence="1" type="ORF">S01H4_47432</name>
</gene>
<feature type="non-terminal residue" evidence="1">
    <location>
        <position position="1"/>
    </location>
</feature>
<organism evidence="1">
    <name type="scientific">marine sediment metagenome</name>
    <dbReference type="NCBI Taxonomy" id="412755"/>
    <lineage>
        <taxon>unclassified sequences</taxon>
        <taxon>metagenomes</taxon>
        <taxon>ecological metagenomes</taxon>
    </lineage>
</organism>
<sequence>NQNFSKFEFGEGLGVSLNYPLDNHNSESFLINFNCSASIGIGLTEIFNISLWTDNSGDFDISNFTTGLSGIFNSTVFTFDFDSFGSYNWTCRVCDNDENCVTGSNRTINILPIVENSQTYNSTTIETSLESFSINVSYDSSRWLTIAANLIYNETSYTGIQSGTGNTINFEKTINIPQIESQTNISFYWGIILTDATGTYNYNSTFNNQTITTLQIINITSNACSAGFFETINYTFSDEGNLTSLNSTIDYNFKFGIGNYSSEVIMGSFTDINSF</sequence>
<evidence type="ECO:0000313" key="1">
    <source>
        <dbReference type="EMBL" id="GAG99164.1"/>
    </source>
</evidence>
<reference evidence="1" key="1">
    <citation type="journal article" date="2014" name="Front. Microbiol.">
        <title>High frequency of phylogenetically diverse reductive dehalogenase-homologous genes in deep subseafloor sedimentary metagenomes.</title>
        <authorList>
            <person name="Kawai M."/>
            <person name="Futagami T."/>
            <person name="Toyoda A."/>
            <person name="Takaki Y."/>
            <person name="Nishi S."/>
            <person name="Hori S."/>
            <person name="Arai W."/>
            <person name="Tsubouchi T."/>
            <person name="Morono Y."/>
            <person name="Uchiyama I."/>
            <person name="Ito T."/>
            <person name="Fujiyama A."/>
            <person name="Inagaki F."/>
            <person name="Takami H."/>
        </authorList>
    </citation>
    <scope>NUCLEOTIDE SEQUENCE</scope>
    <source>
        <strain evidence="1">Expedition CK06-06</strain>
    </source>
</reference>
<protein>
    <recommendedName>
        <fullName evidence="2">Ig-like domain-containing protein</fullName>
    </recommendedName>
</protein>
<evidence type="ECO:0008006" key="2">
    <source>
        <dbReference type="Google" id="ProtNLM"/>
    </source>
</evidence>
<dbReference type="EMBL" id="BART01026626">
    <property type="protein sequence ID" value="GAG99164.1"/>
    <property type="molecule type" value="Genomic_DNA"/>
</dbReference>
<proteinExistence type="predicted"/>
<name>X1BTS3_9ZZZZ</name>